<dbReference type="EMBL" id="NMPR01000091">
    <property type="protein sequence ID" value="KAA8630896.1"/>
    <property type="molecule type" value="Genomic_DNA"/>
</dbReference>
<evidence type="ECO:0000313" key="2">
    <source>
        <dbReference type="EMBL" id="KAA8630896.1"/>
    </source>
</evidence>
<dbReference type="VEuPathDB" id="FungiDB:SMAC_04914"/>
<gene>
    <name evidence="2" type="ORF">SMACR_04914</name>
</gene>
<name>A0A8S8ZPT8_SORMA</name>
<dbReference type="AlphaFoldDB" id="A0A8S8ZPT8"/>
<feature type="compositionally biased region" description="Acidic residues" evidence="1">
    <location>
        <begin position="80"/>
        <end position="90"/>
    </location>
</feature>
<feature type="compositionally biased region" description="Polar residues" evidence="1">
    <location>
        <begin position="69"/>
        <end position="79"/>
    </location>
</feature>
<dbReference type="Proteomes" id="UP000433876">
    <property type="component" value="Unassembled WGS sequence"/>
</dbReference>
<protein>
    <submittedName>
        <fullName evidence="2">Uncharacterized protein</fullName>
    </submittedName>
</protein>
<organism evidence="2 3">
    <name type="scientific">Sordaria macrospora</name>
    <dbReference type="NCBI Taxonomy" id="5147"/>
    <lineage>
        <taxon>Eukaryota</taxon>
        <taxon>Fungi</taxon>
        <taxon>Dikarya</taxon>
        <taxon>Ascomycota</taxon>
        <taxon>Pezizomycotina</taxon>
        <taxon>Sordariomycetes</taxon>
        <taxon>Sordariomycetidae</taxon>
        <taxon>Sordariales</taxon>
        <taxon>Sordariaceae</taxon>
        <taxon>Sordaria</taxon>
    </lineage>
</organism>
<evidence type="ECO:0000313" key="3">
    <source>
        <dbReference type="Proteomes" id="UP000433876"/>
    </source>
</evidence>
<proteinExistence type="predicted"/>
<comment type="caution">
    <text evidence="2">The sequence shown here is derived from an EMBL/GenBank/DDBJ whole genome shotgun (WGS) entry which is preliminary data.</text>
</comment>
<feature type="compositionally biased region" description="Low complexity" evidence="1">
    <location>
        <begin position="8"/>
        <end position="22"/>
    </location>
</feature>
<sequence length="170" mass="18635">MSCFDYNSSSASESDTSSTGLSNEDFRYPHIGTGTAQTHSKTRASKKRTWSETETDDESDLPGVPDYRVSNSYSRFSYDSDADSLNSDESEGNRETKRRRASDGQLVGPLAGSVRDMDFVKRPTSASAPKPTTAIRNILVGNPTSANTRASQNHLAWGYEYLGFSQLVGR</sequence>
<accession>A0A8S8ZPT8</accession>
<feature type="region of interest" description="Disordered" evidence="1">
    <location>
        <begin position="1"/>
        <end position="110"/>
    </location>
</feature>
<reference evidence="2 3" key="1">
    <citation type="submission" date="2017-07" db="EMBL/GenBank/DDBJ databases">
        <title>Genome sequence of the Sordaria macrospora wild type strain R19027.</title>
        <authorList>
            <person name="Nowrousian M."/>
            <person name="Teichert I."/>
            <person name="Kueck U."/>
        </authorList>
    </citation>
    <scope>NUCLEOTIDE SEQUENCE [LARGE SCALE GENOMIC DNA]</scope>
    <source>
        <strain evidence="2 3">R19027</strain>
        <tissue evidence="2">Mycelium</tissue>
    </source>
</reference>
<evidence type="ECO:0000256" key="1">
    <source>
        <dbReference type="SAM" id="MobiDB-lite"/>
    </source>
</evidence>